<proteinExistence type="predicted"/>
<sequence length="89" mass="9639">MAKISCLVCWLANGMVLTPSGGMPFGVWVKFTFTVKTPAGETACCELITTKQLADPQDASAACSERLAPCANSSNRQTRRRTFTNLRLP</sequence>
<name>A0A0S4KSW1_9BACT</name>
<evidence type="ECO:0000313" key="1">
    <source>
        <dbReference type="EMBL" id="CUQ65444.1"/>
    </source>
</evidence>
<dbReference type="STRING" id="1715989.NITINOP_0468"/>
<accession>A0A0S4KSW1</accession>
<dbReference type="EMBL" id="LN885086">
    <property type="protein sequence ID" value="CUQ65444.1"/>
    <property type="molecule type" value="Genomic_DNA"/>
</dbReference>
<keyword evidence="2" id="KW-1185">Reference proteome</keyword>
<dbReference type="Proteomes" id="UP000066284">
    <property type="component" value="Chromosome 1"/>
</dbReference>
<dbReference type="KEGG" id="nio:NITINOP_0468"/>
<dbReference type="AlphaFoldDB" id="A0A0S4KSW1"/>
<reference evidence="2" key="1">
    <citation type="submission" date="2015-09" db="EMBL/GenBank/DDBJ databases">
        <authorList>
            <person name="Daims H."/>
        </authorList>
    </citation>
    <scope>NUCLEOTIDE SEQUENCE [LARGE SCALE GENOMIC DNA]</scope>
</reference>
<protein>
    <submittedName>
        <fullName evidence="1">Uncharacterized protein</fullName>
    </submittedName>
</protein>
<evidence type="ECO:0000313" key="2">
    <source>
        <dbReference type="Proteomes" id="UP000066284"/>
    </source>
</evidence>
<organism evidence="1 2">
    <name type="scientific">Candidatus Nitrospira inopinata</name>
    <dbReference type="NCBI Taxonomy" id="1715989"/>
    <lineage>
        <taxon>Bacteria</taxon>
        <taxon>Pseudomonadati</taxon>
        <taxon>Nitrospirota</taxon>
        <taxon>Nitrospiria</taxon>
        <taxon>Nitrospirales</taxon>
        <taxon>Nitrospiraceae</taxon>
        <taxon>Nitrospira</taxon>
    </lineage>
</organism>
<gene>
    <name evidence="1" type="ORF">NITINOP_0468</name>
</gene>